<dbReference type="AlphaFoldDB" id="A0A8J8W2H7"/>
<dbReference type="EMBL" id="WIWV01000103">
    <property type="protein sequence ID" value="KAF7713858.1"/>
    <property type="molecule type" value="Genomic_DNA"/>
</dbReference>
<feature type="compositionally biased region" description="Basic and acidic residues" evidence="1">
    <location>
        <begin position="237"/>
        <end position="247"/>
    </location>
</feature>
<dbReference type="Proteomes" id="UP000631181">
    <property type="component" value="Unassembled WGS sequence"/>
</dbReference>
<dbReference type="OrthoDB" id="5417628at2759"/>
<name>A0A8J8W2H7_9EURO</name>
<gene>
    <name evidence="2" type="ORF">PECM_000472</name>
</gene>
<proteinExistence type="predicted"/>
<comment type="caution">
    <text evidence="2">The sequence shown here is derived from an EMBL/GenBank/DDBJ whole genome shotgun (WGS) entry which is preliminary data.</text>
</comment>
<organism evidence="2 3">
    <name type="scientific">Penicillium ucsense</name>
    <dbReference type="NCBI Taxonomy" id="2839758"/>
    <lineage>
        <taxon>Eukaryota</taxon>
        <taxon>Fungi</taxon>
        <taxon>Dikarya</taxon>
        <taxon>Ascomycota</taxon>
        <taxon>Pezizomycotina</taxon>
        <taxon>Eurotiomycetes</taxon>
        <taxon>Eurotiomycetidae</taxon>
        <taxon>Eurotiales</taxon>
        <taxon>Aspergillaceae</taxon>
        <taxon>Penicillium</taxon>
    </lineage>
</organism>
<evidence type="ECO:0000313" key="2">
    <source>
        <dbReference type="EMBL" id="KAF7713858.1"/>
    </source>
</evidence>
<evidence type="ECO:0000256" key="1">
    <source>
        <dbReference type="SAM" id="MobiDB-lite"/>
    </source>
</evidence>
<keyword evidence="3" id="KW-1185">Reference proteome</keyword>
<feature type="region of interest" description="Disordered" evidence="1">
    <location>
        <begin position="336"/>
        <end position="484"/>
    </location>
</feature>
<feature type="region of interest" description="Disordered" evidence="1">
    <location>
        <begin position="237"/>
        <end position="315"/>
    </location>
</feature>
<feature type="compositionally biased region" description="Basic and acidic residues" evidence="1">
    <location>
        <begin position="360"/>
        <end position="373"/>
    </location>
</feature>
<reference evidence="2" key="1">
    <citation type="journal article" date="2020" name="Front. Microbiol.">
        <title>Gene regulatory networks of Penicillium echinulatum 2HH and Penicillium oxalicum 114-2 inferred by a computational biology approach.</title>
        <authorList>
            <person name="Lenz A.R."/>
            <person name="Galan-Vasquez E."/>
            <person name="Balbinot E."/>
            <person name="De Abreu F.P."/>
            <person name="De Oliveira N.S."/>
            <person name="Da Rosa L.O."/>
            <person name="De Avila E Silva S."/>
            <person name="Camassola M."/>
            <person name="Dillon A.J.P."/>
            <person name="Perez-Rueda E."/>
        </authorList>
    </citation>
    <scope>NUCLEOTIDE SEQUENCE</scope>
    <source>
        <strain evidence="2">S1M29</strain>
    </source>
</reference>
<feature type="region of interest" description="Disordered" evidence="1">
    <location>
        <begin position="502"/>
        <end position="527"/>
    </location>
</feature>
<sequence>MRYNVWDVVIFPADTGIPLQEYQVNYQVVQDRDSPYLTNPVLMQRALGANDVVTWGKVPLITCFIPSMKEFVPMQVSIHHWAYPEPTWITLSTMIPGDALVYGMRILVDGVCFGGSWFTPSLEHPFTLRHGSVNGCQAHGPLLRFPPFHPEVLKMGTGDVNASLGRIKVIISEGIARPGWEVIEPIHDVAIFSFQHVPHEALESAQIAWPNPYMWGSAAPRWAAHGQRFFDEAMAHEAGPEHDRDDDGQATPRASQSAKRDSPSHDSYGSHPFDITIPQEAGPQGNPHGSASPRASQSAKHGSPVLTGGAVSASGDTSMAGPAAFWKAGYQRITSTSRSVKSADHIPHGAPKTPPPPKAKPQEGTKRLPKDPPRTPSSRRKKIRAELVRDAFKTPSPLRARRDETSRRYAQSHLSGRIDPAPVGSPSLPCPAAHHGSQSLSSDGSISKSGSSISNRRARSCRDGLSMPDANVDSPEVDLDPLLSPGGIRHLLSDLPEFIAADEGRARTPEGPMKGTGLFARRGRGRR</sequence>
<accession>A0A8J8W2H7</accession>
<feature type="compositionally biased region" description="Low complexity" evidence="1">
    <location>
        <begin position="436"/>
        <end position="454"/>
    </location>
</feature>
<protein>
    <submittedName>
        <fullName evidence="2">Uncharacterized protein</fullName>
    </submittedName>
</protein>
<evidence type="ECO:0000313" key="3">
    <source>
        <dbReference type="Proteomes" id="UP000631181"/>
    </source>
</evidence>
<feature type="compositionally biased region" description="Polar residues" evidence="1">
    <location>
        <begin position="287"/>
        <end position="300"/>
    </location>
</feature>